<gene>
    <name evidence="1" type="ORF">CCR94_08445</name>
</gene>
<evidence type="ECO:0000313" key="2">
    <source>
        <dbReference type="Proteomes" id="UP000239089"/>
    </source>
</evidence>
<protein>
    <recommendedName>
        <fullName evidence="3">DUF192 domain-containing protein</fullName>
    </recommendedName>
</protein>
<dbReference type="Pfam" id="PF02643">
    <property type="entry name" value="DUF192"/>
    <property type="match status" value="1"/>
</dbReference>
<evidence type="ECO:0000313" key="1">
    <source>
        <dbReference type="EMBL" id="PPQ31639.1"/>
    </source>
</evidence>
<dbReference type="PANTHER" id="PTHR37953">
    <property type="entry name" value="UPF0127 PROTEIN MJ1496"/>
    <property type="match status" value="1"/>
</dbReference>
<dbReference type="InterPro" id="IPR003795">
    <property type="entry name" value="DUF192"/>
</dbReference>
<dbReference type="PANTHER" id="PTHR37953:SF1">
    <property type="entry name" value="UPF0127 PROTEIN MJ1496"/>
    <property type="match status" value="1"/>
</dbReference>
<dbReference type="InterPro" id="IPR038695">
    <property type="entry name" value="Saro_0823-like_sf"/>
</dbReference>
<name>A0A2S6NAK1_9HYPH</name>
<dbReference type="AlphaFoldDB" id="A0A2S6NAK1"/>
<dbReference type="Gene3D" id="2.60.120.1140">
    <property type="entry name" value="Protein of unknown function DUF192"/>
    <property type="match status" value="1"/>
</dbReference>
<dbReference type="RefSeq" id="WP_104507439.1">
    <property type="nucleotide sequence ID" value="NZ_JACIGC010000002.1"/>
</dbReference>
<sequence length="158" mass="16949">MRLFVGVLLAGLAVAPLGLAGPTPARALEAGVPATEKLTLETGGGPVSLDVEVARDPAMRERGLMYRRYLPENRGMLFDFGHAQTVLMWMKNTYIPLDMIFIARDGKVTHIEENAEPLSEAIISSQGPAFAVLEVNAGVAKKIGLKPGDVADHPLFGR</sequence>
<organism evidence="1 2">
    <name type="scientific">Rhodoblastus sphagnicola</name>
    <dbReference type="NCBI Taxonomy" id="333368"/>
    <lineage>
        <taxon>Bacteria</taxon>
        <taxon>Pseudomonadati</taxon>
        <taxon>Pseudomonadota</taxon>
        <taxon>Alphaproteobacteria</taxon>
        <taxon>Hyphomicrobiales</taxon>
        <taxon>Rhodoblastaceae</taxon>
        <taxon>Rhodoblastus</taxon>
    </lineage>
</organism>
<comment type="caution">
    <text evidence="1">The sequence shown here is derived from an EMBL/GenBank/DDBJ whole genome shotgun (WGS) entry which is preliminary data.</text>
</comment>
<dbReference type="OrthoDB" id="9808290at2"/>
<dbReference type="Proteomes" id="UP000239089">
    <property type="component" value="Unassembled WGS sequence"/>
</dbReference>
<reference evidence="1 2" key="1">
    <citation type="journal article" date="2018" name="Arch. Microbiol.">
        <title>New insights into the metabolic potential of the phototrophic purple bacterium Rhodopila globiformis DSM 161(T) from its draft genome sequence and evidence for a vanadium-dependent nitrogenase.</title>
        <authorList>
            <person name="Imhoff J.F."/>
            <person name="Rahn T."/>
            <person name="Kunzel S."/>
            <person name="Neulinger S.C."/>
        </authorList>
    </citation>
    <scope>NUCLEOTIDE SEQUENCE [LARGE SCALE GENOMIC DNA]</scope>
    <source>
        <strain evidence="1 2">DSM 16996</strain>
    </source>
</reference>
<evidence type="ECO:0008006" key="3">
    <source>
        <dbReference type="Google" id="ProtNLM"/>
    </source>
</evidence>
<proteinExistence type="predicted"/>
<keyword evidence="2" id="KW-1185">Reference proteome</keyword>
<accession>A0A2S6NAK1</accession>
<dbReference type="EMBL" id="NHSJ01000054">
    <property type="protein sequence ID" value="PPQ31639.1"/>
    <property type="molecule type" value="Genomic_DNA"/>
</dbReference>